<gene>
    <name evidence="2" type="ORF">POVWA1_088960</name>
</gene>
<proteinExistence type="predicted"/>
<dbReference type="InterPro" id="IPR008780">
    <property type="entry name" value="Plasmodium_Vir"/>
</dbReference>
<evidence type="ECO:0000256" key="1">
    <source>
        <dbReference type="SAM" id="MobiDB-lite"/>
    </source>
</evidence>
<evidence type="ECO:0000313" key="3">
    <source>
        <dbReference type="Proteomes" id="UP000078555"/>
    </source>
</evidence>
<evidence type="ECO:0000313" key="2">
    <source>
        <dbReference type="EMBL" id="SBT58604.1"/>
    </source>
</evidence>
<name>A0A1A9AR50_PLAOA</name>
<feature type="region of interest" description="Disordered" evidence="1">
    <location>
        <begin position="249"/>
        <end position="270"/>
    </location>
</feature>
<reference evidence="3" key="1">
    <citation type="submission" date="2016-05" db="EMBL/GenBank/DDBJ databases">
        <authorList>
            <person name="Naeem Raeece"/>
        </authorList>
    </citation>
    <scope>NUCLEOTIDE SEQUENCE [LARGE SCALE GENOMIC DNA]</scope>
</reference>
<dbReference type="Proteomes" id="UP000078555">
    <property type="component" value="Unassembled WGS sequence"/>
</dbReference>
<protein>
    <submittedName>
        <fullName evidence="2">PIR Superfamily Protein</fullName>
    </submittedName>
</protein>
<accession>A0A1A9AR50</accession>
<dbReference type="EMBL" id="FLRD01001914">
    <property type="protein sequence ID" value="SBT58604.1"/>
    <property type="molecule type" value="Genomic_DNA"/>
</dbReference>
<dbReference type="AlphaFoldDB" id="A0A1A9AR50"/>
<organism evidence="2 3">
    <name type="scientific">Plasmodium ovale wallikeri</name>
    <dbReference type="NCBI Taxonomy" id="864142"/>
    <lineage>
        <taxon>Eukaryota</taxon>
        <taxon>Sar</taxon>
        <taxon>Alveolata</taxon>
        <taxon>Apicomplexa</taxon>
        <taxon>Aconoidasida</taxon>
        <taxon>Haemosporida</taxon>
        <taxon>Plasmodiidae</taxon>
        <taxon>Plasmodium</taxon>
        <taxon>Plasmodium (Plasmodium)</taxon>
    </lineage>
</organism>
<keyword evidence="3" id="KW-1185">Reference proteome</keyword>
<sequence>MDDRYPFLRNLPSYKFYEKLNEEYDEDSYREDIYYEDCKRILPQYPDSGSILNLCGKLVRNIRKLYAWTNNDIHKSERCTYLNYWIYNEVINNHGISENYIYNSNFILYLFYVWDTIDEKLSHTDKCAQEKYLIRSNEFLEEKKSYDDNQNYKSIKDIVNSGKNDQNNDYFSYITENENLHRVLKEECKCTNNTKFCVEFHKYNRDNKKDKLCSLECNSEMSSVPNTELNSVCPLPESVLQSLPEQMSQEKESETGTFTGSMEVKDDISSSSTSSSTITISLLTSIIGIFPLLYISYKFTPFGPWLRRRISNKKIISGYTDNESNQNLQYIPDTMMVTSKNGSYAIPHHSLINF</sequence>
<dbReference type="Pfam" id="PF05795">
    <property type="entry name" value="Plasmodium_Vir"/>
    <property type="match status" value="1"/>
</dbReference>